<feature type="domain" description="Methyltransferase small" evidence="3">
    <location>
        <begin position="41"/>
        <end position="140"/>
    </location>
</feature>
<dbReference type="Gene3D" id="3.40.50.150">
    <property type="entry name" value="Vaccinia Virus protein VP39"/>
    <property type="match status" value="1"/>
</dbReference>
<dbReference type="PANTHER" id="PTHR47739">
    <property type="entry name" value="TRNA1(VAL) (ADENINE(37)-N6)-METHYLTRANSFERASE"/>
    <property type="match status" value="1"/>
</dbReference>
<sequence>MSLDHPGADVKPHSITRDAFLGGRLNLSQPRHGFRAGLDSVLLGTSLSENRQDFIDIGAGVGTAALVALAHGARHATLVEIDPATAELARANVAANGFAERAEVVTLDILAAGAARIAAGLAPDRYDAVIANPPFFAEAEGTLAPANSRRIARHMPAEALDLWVKAAAGLAGPGAEILFILPAERLGPLLAGFEKRFGAITILPLSPRLGEKASRILLRGIKGSRAPLTLLPSRALHGPDGGFAPEFEAIFRGQDRLHW</sequence>
<dbReference type="GO" id="GO:0003676">
    <property type="term" value="F:nucleic acid binding"/>
    <property type="evidence" value="ECO:0007669"/>
    <property type="project" value="InterPro"/>
</dbReference>
<keyword evidence="5" id="KW-1185">Reference proteome</keyword>
<organism evidence="4 5">
    <name type="scientific">Devosia enhydra</name>
    <dbReference type="NCBI Taxonomy" id="665118"/>
    <lineage>
        <taxon>Bacteria</taxon>
        <taxon>Pseudomonadati</taxon>
        <taxon>Pseudomonadota</taxon>
        <taxon>Alphaproteobacteria</taxon>
        <taxon>Hyphomicrobiales</taxon>
        <taxon>Devosiaceae</taxon>
        <taxon>Devosia</taxon>
    </lineage>
</organism>
<dbReference type="RefSeq" id="WP_072345421.1">
    <property type="nucleotide sequence ID" value="NZ_FPKU01000003.1"/>
</dbReference>
<evidence type="ECO:0000313" key="4">
    <source>
        <dbReference type="EMBL" id="SFZ86087.1"/>
    </source>
</evidence>
<dbReference type="EMBL" id="FPKU01000003">
    <property type="protein sequence ID" value="SFZ86087.1"/>
    <property type="molecule type" value="Genomic_DNA"/>
</dbReference>
<dbReference type="AlphaFoldDB" id="A0A1K2I1F2"/>
<dbReference type="STRING" id="665118.SAMN02983003_3261"/>
<gene>
    <name evidence="4" type="ORF">SAMN02983003_3261</name>
</gene>
<proteinExistence type="predicted"/>
<dbReference type="PROSITE" id="PS00092">
    <property type="entry name" value="N6_MTASE"/>
    <property type="match status" value="1"/>
</dbReference>
<keyword evidence="1 4" id="KW-0489">Methyltransferase</keyword>
<evidence type="ECO:0000313" key="5">
    <source>
        <dbReference type="Proteomes" id="UP000183447"/>
    </source>
</evidence>
<evidence type="ECO:0000256" key="2">
    <source>
        <dbReference type="ARBA" id="ARBA00022691"/>
    </source>
</evidence>
<keyword evidence="2" id="KW-0949">S-adenosyl-L-methionine</keyword>
<evidence type="ECO:0000259" key="3">
    <source>
        <dbReference type="Pfam" id="PF05175"/>
    </source>
</evidence>
<dbReference type="Pfam" id="PF05175">
    <property type="entry name" value="MTS"/>
    <property type="match status" value="1"/>
</dbReference>
<dbReference type="InterPro" id="IPR007848">
    <property type="entry name" value="Small_mtfrase_dom"/>
</dbReference>
<dbReference type="PANTHER" id="PTHR47739:SF1">
    <property type="entry name" value="TRNA1(VAL) (ADENINE(37)-N6)-METHYLTRANSFERASE"/>
    <property type="match status" value="1"/>
</dbReference>
<dbReference type="InterPro" id="IPR050210">
    <property type="entry name" value="tRNA_Adenine-N(6)_MTase"/>
</dbReference>
<dbReference type="InterPro" id="IPR002052">
    <property type="entry name" value="DNA_methylase_N6_adenine_CS"/>
</dbReference>
<evidence type="ECO:0000256" key="1">
    <source>
        <dbReference type="ARBA" id="ARBA00022603"/>
    </source>
</evidence>
<dbReference type="InterPro" id="IPR029063">
    <property type="entry name" value="SAM-dependent_MTases_sf"/>
</dbReference>
<dbReference type="SUPFAM" id="SSF53335">
    <property type="entry name" value="S-adenosyl-L-methionine-dependent methyltransferases"/>
    <property type="match status" value="1"/>
</dbReference>
<reference evidence="4 5" key="1">
    <citation type="submission" date="2016-11" db="EMBL/GenBank/DDBJ databases">
        <authorList>
            <person name="Jaros S."/>
            <person name="Januszkiewicz K."/>
            <person name="Wedrychowicz H."/>
        </authorList>
    </citation>
    <scope>NUCLEOTIDE SEQUENCE [LARGE SCALE GENOMIC DNA]</scope>
    <source>
        <strain evidence="4 5">ATCC 23634</strain>
    </source>
</reference>
<dbReference type="Proteomes" id="UP000183447">
    <property type="component" value="Unassembled WGS sequence"/>
</dbReference>
<accession>A0A1K2I1F2</accession>
<dbReference type="GO" id="GO:0008757">
    <property type="term" value="F:S-adenosylmethionine-dependent methyltransferase activity"/>
    <property type="evidence" value="ECO:0007669"/>
    <property type="project" value="UniProtKB-ARBA"/>
</dbReference>
<name>A0A1K2I1F2_9HYPH</name>
<protein>
    <submittedName>
        <fullName evidence="4">tRNA1(Val) A37 N6-methylase TrmN6</fullName>
    </submittedName>
</protein>
<dbReference type="GO" id="GO:0008170">
    <property type="term" value="F:N-methyltransferase activity"/>
    <property type="evidence" value="ECO:0007669"/>
    <property type="project" value="UniProtKB-ARBA"/>
</dbReference>
<dbReference type="CDD" id="cd02440">
    <property type="entry name" value="AdoMet_MTases"/>
    <property type="match status" value="1"/>
</dbReference>
<keyword evidence="1 4" id="KW-0808">Transferase</keyword>
<dbReference type="GO" id="GO:0032259">
    <property type="term" value="P:methylation"/>
    <property type="evidence" value="ECO:0007669"/>
    <property type="project" value="UniProtKB-KW"/>
</dbReference>